<proteinExistence type="predicted"/>
<gene>
    <name evidence="11" type="ORF">TKK_017472</name>
</gene>
<evidence type="ECO:0000256" key="8">
    <source>
        <dbReference type="ARBA" id="ARBA00023170"/>
    </source>
</evidence>
<evidence type="ECO:0000313" key="11">
    <source>
        <dbReference type="EMBL" id="KAL3387151.1"/>
    </source>
</evidence>
<keyword evidence="9" id="KW-0807">Transducer</keyword>
<evidence type="ECO:0000256" key="5">
    <source>
        <dbReference type="ARBA" id="ARBA00022725"/>
    </source>
</evidence>
<dbReference type="GO" id="GO:0007608">
    <property type="term" value="P:sensory perception of smell"/>
    <property type="evidence" value="ECO:0007669"/>
    <property type="project" value="UniProtKB-KW"/>
</dbReference>
<feature type="transmembrane region" description="Helical" evidence="10">
    <location>
        <begin position="208"/>
        <end position="225"/>
    </location>
</feature>
<keyword evidence="8" id="KW-0675">Receptor</keyword>
<feature type="transmembrane region" description="Helical" evidence="10">
    <location>
        <begin position="41"/>
        <end position="65"/>
    </location>
</feature>
<organism evidence="11 12">
    <name type="scientific">Trichogramma kaykai</name>
    <dbReference type="NCBI Taxonomy" id="54128"/>
    <lineage>
        <taxon>Eukaryota</taxon>
        <taxon>Metazoa</taxon>
        <taxon>Ecdysozoa</taxon>
        <taxon>Arthropoda</taxon>
        <taxon>Hexapoda</taxon>
        <taxon>Insecta</taxon>
        <taxon>Pterygota</taxon>
        <taxon>Neoptera</taxon>
        <taxon>Endopterygota</taxon>
        <taxon>Hymenoptera</taxon>
        <taxon>Apocrita</taxon>
        <taxon>Proctotrupomorpha</taxon>
        <taxon>Chalcidoidea</taxon>
        <taxon>Trichogrammatidae</taxon>
        <taxon>Trichogramma</taxon>
    </lineage>
</organism>
<dbReference type="Proteomes" id="UP001627154">
    <property type="component" value="Unassembled WGS sequence"/>
</dbReference>
<comment type="subcellular location">
    <subcellularLocation>
        <location evidence="1">Cell membrane</location>
        <topology evidence="1">Multi-pass membrane protein</topology>
    </subcellularLocation>
</comment>
<keyword evidence="5" id="KW-0552">Olfaction</keyword>
<evidence type="ECO:0000256" key="2">
    <source>
        <dbReference type="ARBA" id="ARBA00022475"/>
    </source>
</evidence>
<keyword evidence="12" id="KW-1185">Reference proteome</keyword>
<keyword evidence="4 10" id="KW-0812">Transmembrane</keyword>
<feature type="transmembrane region" description="Helical" evidence="10">
    <location>
        <begin position="181"/>
        <end position="202"/>
    </location>
</feature>
<sequence length="287" mass="33695">MLKTYQNIDDSIFDSSAYHINKKYLIIVGAWPYLTPGKRKLMWLSINLALFTVWIPQLIHIIVIIDRKKEVIYCLMTYLCASMGFNSSVNGLLNNGALKKLFDSLKENWKYLQSDDERTIFATYANYGKMFTVGLSISYYLVILSYIVSALMPSMLHYYFTGNWTVPERNIFEAELFVDPVEYYWPLFIHGIIIAFVAIWILLAYDCFFIMIVMYCSGMFSVLLHKIEQMDTVLYNYSYDQQLALKKIEEIIRTKSRGFLLHPVRNTAIDQYNRDKCMRIAGHKYCK</sequence>
<comment type="caution">
    <text evidence="11">The sequence shown here is derived from an EMBL/GenBank/DDBJ whole genome shotgun (WGS) entry which is preliminary data.</text>
</comment>
<dbReference type="EMBL" id="JBJJXI010000139">
    <property type="protein sequence ID" value="KAL3387151.1"/>
    <property type="molecule type" value="Genomic_DNA"/>
</dbReference>
<evidence type="ECO:0000256" key="6">
    <source>
        <dbReference type="ARBA" id="ARBA00022989"/>
    </source>
</evidence>
<keyword evidence="7 10" id="KW-0472">Membrane</keyword>
<dbReference type="PANTHER" id="PTHR21137">
    <property type="entry name" value="ODORANT RECEPTOR"/>
    <property type="match status" value="1"/>
</dbReference>
<accession>A0ABD2W319</accession>
<reference evidence="11 12" key="1">
    <citation type="journal article" date="2024" name="bioRxiv">
        <title>A reference genome for Trichogramma kaykai: A tiny desert-dwelling parasitoid wasp with competing sex-ratio distorters.</title>
        <authorList>
            <person name="Culotta J."/>
            <person name="Lindsey A.R."/>
        </authorList>
    </citation>
    <scope>NUCLEOTIDE SEQUENCE [LARGE SCALE GENOMIC DNA]</scope>
    <source>
        <strain evidence="11 12">KSX58</strain>
    </source>
</reference>
<keyword evidence="3" id="KW-0716">Sensory transduction</keyword>
<name>A0ABD2W319_9HYME</name>
<keyword evidence="2" id="KW-1003">Cell membrane</keyword>
<evidence type="ECO:0000256" key="4">
    <source>
        <dbReference type="ARBA" id="ARBA00022692"/>
    </source>
</evidence>
<dbReference type="GO" id="GO:0005886">
    <property type="term" value="C:plasma membrane"/>
    <property type="evidence" value="ECO:0007669"/>
    <property type="project" value="UniProtKB-SubCell"/>
</dbReference>
<dbReference type="PANTHER" id="PTHR21137:SF35">
    <property type="entry name" value="ODORANT RECEPTOR 19A-RELATED"/>
    <property type="match status" value="1"/>
</dbReference>
<evidence type="ECO:0000256" key="3">
    <source>
        <dbReference type="ARBA" id="ARBA00022606"/>
    </source>
</evidence>
<protein>
    <recommendedName>
        <fullName evidence="13">Odorant receptor</fullName>
    </recommendedName>
</protein>
<keyword evidence="6 10" id="KW-1133">Transmembrane helix</keyword>
<evidence type="ECO:0000256" key="9">
    <source>
        <dbReference type="ARBA" id="ARBA00023224"/>
    </source>
</evidence>
<feature type="transmembrane region" description="Helical" evidence="10">
    <location>
        <begin position="137"/>
        <end position="160"/>
    </location>
</feature>
<evidence type="ECO:0000256" key="7">
    <source>
        <dbReference type="ARBA" id="ARBA00023136"/>
    </source>
</evidence>
<evidence type="ECO:0008006" key="13">
    <source>
        <dbReference type="Google" id="ProtNLM"/>
    </source>
</evidence>
<dbReference type="InterPro" id="IPR004117">
    <property type="entry name" value="7tm6_olfct_rcpt"/>
</dbReference>
<dbReference type="Pfam" id="PF02949">
    <property type="entry name" value="7tm_6"/>
    <property type="match status" value="1"/>
</dbReference>
<feature type="transmembrane region" description="Helical" evidence="10">
    <location>
        <begin position="72"/>
        <end position="93"/>
    </location>
</feature>
<dbReference type="AlphaFoldDB" id="A0ABD2W319"/>
<dbReference type="GO" id="GO:0007165">
    <property type="term" value="P:signal transduction"/>
    <property type="evidence" value="ECO:0007669"/>
    <property type="project" value="UniProtKB-KW"/>
</dbReference>
<evidence type="ECO:0000313" key="12">
    <source>
        <dbReference type="Proteomes" id="UP001627154"/>
    </source>
</evidence>
<evidence type="ECO:0000256" key="1">
    <source>
        <dbReference type="ARBA" id="ARBA00004651"/>
    </source>
</evidence>
<evidence type="ECO:0000256" key="10">
    <source>
        <dbReference type="SAM" id="Phobius"/>
    </source>
</evidence>